<dbReference type="OrthoDB" id="5488434at2"/>
<comment type="similarity">
    <text evidence="1">Belongs to the glycosyltransferase 28 family.</text>
</comment>
<dbReference type="InterPro" id="IPR030953">
    <property type="entry name" value="Glycosyl_450act"/>
</dbReference>
<evidence type="ECO:0000256" key="4">
    <source>
        <dbReference type="ARBA" id="ARBA00023194"/>
    </source>
</evidence>
<dbReference type="PANTHER" id="PTHR48050:SF13">
    <property type="entry name" value="STEROL 3-BETA-GLUCOSYLTRANSFERASE UGT80A2"/>
    <property type="match status" value="1"/>
</dbReference>
<evidence type="ECO:0000313" key="7">
    <source>
        <dbReference type="EMBL" id="RZQ62519.1"/>
    </source>
</evidence>
<name>A0A4Q7J5W5_9PSEU</name>
<feature type="domain" description="Erythromycin biosynthesis protein CIII-like N-terminal" evidence="6">
    <location>
        <begin position="22"/>
        <end position="256"/>
    </location>
</feature>
<dbReference type="GO" id="GO:0016758">
    <property type="term" value="F:hexosyltransferase activity"/>
    <property type="evidence" value="ECO:0007669"/>
    <property type="project" value="UniProtKB-ARBA"/>
</dbReference>
<dbReference type="CDD" id="cd03784">
    <property type="entry name" value="GT1_Gtf-like"/>
    <property type="match status" value="1"/>
</dbReference>
<dbReference type="InterPro" id="IPR050426">
    <property type="entry name" value="Glycosyltransferase_28"/>
</dbReference>
<dbReference type="GO" id="GO:0008194">
    <property type="term" value="F:UDP-glycosyltransferase activity"/>
    <property type="evidence" value="ECO:0007669"/>
    <property type="project" value="InterPro"/>
</dbReference>
<evidence type="ECO:0000256" key="2">
    <source>
        <dbReference type="ARBA" id="ARBA00022676"/>
    </source>
</evidence>
<protein>
    <submittedName>
        <fullName evidence="7">Activator-dependent family glycosyltransferase</fullName>
    </submittedName>
</protein>
<dbReference type="Pfam" id="PF21036">
    <property type="entry name" value="EryCIII-like_N"/>
    <property type="match status" value="1"/>
</dbReference>
<dbReference type="InterPro" id="IPR048284">
    <property type="entry name" value="EryCIII-like_N"/>
</dbReference>
<evidence type="ECO:0000256" key="3">
    <source>
        <dbReference type="ARBA" id="ARBA00022679"/>
    </source>
</evidence>
<dbReference type="EMBL" id="SFCC01000009">
    <property type="protein sequence ID" value="RZQ62519.1"/>
    <property type="molecule type" value="Genomic_DNA"/>
</dbReference>
<dbReference type="SUPFAM" id="SSF53756">
    <property type="entry name" value="UDP-Glycosyltransferase/glycogen phosphorylase"/>
    <property type="match status" value="1"/>
</dbReference>
<sequence length="431" mass="46373">MRVLFTTFAARSHLNLSVPLAWAMRAAGHEVRVASQPDLVGAIQDAGLAAVPVGTVLDMPEQARKVGEYGDFPGDRSLFNLAETDPARLSWSYVRGALTLYSTAISGVLADDEMLAGLVGFARDWQPDLVIWDAFTYAGGLAAAACGAAHARVVFGPDHFGRMRLLFHRLSAEQPEELRDDPMAQWLAGRLAPYGGEFSEDLVTGHATIDPMPPSIQVPGGPPHLSMRFVPYSGRTSFPEWVHEPAPRPRVCLTLGLSARDYGLPTPPVSDLLAALAELDVEVIATLDLRQLEEIGTVPDNVRVFDFVPLDALLPTCAAIVHHFGAGTVATALSHGVPQLYVSDGINQWGEEGVARQVIDQGAALGVSAAELTPEVLAGKLRRLLTEPSFADRAQRLREEARAVPAPADLVPVLERLAREHARELLPLGRA</sequence>
<keyword evidence="2" id="KW-0328">Glycosyltransferase</keyword>
<dbReference type="Proteomes" id="UP000292003">
    <property type="component" value="Unassembled WGS sequence"/>
</dbReference>
<dbReference type="Gene3D" id="3.40.50.2000">
    <property type="entry name" value="Glycogen Phosphorylase B"/>
    <property type="match status" value="2"/>
</dbReference>
<dbReference type="PANTHER" id="PTHR48050">
    <property type="entry name" value="STEROL 3-BETA-GLUCOSYLTRANSFERASE"/>
    <property type="match status" value="1"/>
</dbReference>
<proteinExistence type="inferred from homology"/>
<dbReference type="AlphaFoldDB" id="A0A4Q7J5W5"/>
<accession>A0A4Q7J5W5</accession>
<keyword evidence="8" id="KW-1185">Reference proteome</keyword>
<gene>
    <name evidence="7" type="ORF">EWH70_19925</name>
</gene>
<evidence type="ECO:0000259" key="6">
    <source>
        <dbReference type="Pfam" id="PF21036"/>
    </source>
</evidence>
<dbReference type="NCBIfam" id="TIGR04516">
    <property type="entry name" value="glycosyl_450act"/>
    <property type="match status" value="1"/>
</dbReference>
<dbReference type="GO" id="GO:0017000">
    <property type="term" value="P:antibiotic biosynthetic process"/>
    <property type="evidence" value="ECO:0007669"/>
    <property type="project" value="UniProtKB-KW"/>
</dbReference>
<keyword evidence="4" id="KW-0045">Antibiotic biosynthesis</keyword>
<keyword evidence="3 7" id="KW-0808">Transferase</keyword>
<evidence type="ECO:0000259" key="5">
    <source>
        <dbReference type="Pfam" id="PF06722"/>
    </source>
</evidence>
<dbReference type="RefSeq" id="WP_130476947.1">
    <property type="nucleotide sequence ID" value="NZ_SFCC01000009.1"/>
</dbReference>
<evidence type="ECO:0000313" key="8">
    <source>
        <dbReference type="Proteomes" id="UP000292003"/>
    </source>
</evidence>
<comment type="caution">
    <text evidence="7">The sequence shown here is derived from an EMBL/GenBank/DDBJ whole genome shotgun (WGS) entry which is preliminary data.</text>
</comment>
<dbReference type="InterPro" id="IPR010610">
    <property type="entry name" value="EryCIII-like_C"/>
</dbReference>
<feature type="domain" description="Erythromycin biosynthesis protein CIII-like C-terminal" evidence="5">
    <location>
        <begin position="271"/>
        <end position="417"/>
    </location>
</feature>
<dbReference type="FunFam" id="3.40.50.2000:FF:000072">
    <property type="entry name" value="Glycosyl transferase"/>
    <property type="match status" value="1"/>
</dbReference>
<dbReference type="InterPro" id="IPR002213">
    <property type="entry name" value="UDP_glucos_trans"/>
</dbReference>
<dbReference type="Pfam" id="PF06722">
    <property type="entry name" value="EryCIII-like_C"/>
    <property type="match status" value="1"/>
</dbReference>
<evidence type="ECO:0000256" key="1">
    <source>
        <dbReference type="ARBA" id="ARBA00006962"/>
    </source>
</evidence>
<organism evidence="7 8">
    <name type="scientific">Amycolatopsis suaedae</name>
    <dbReference type="NCBI Taxonomy" id="2510978"/>
    <lineage>
        <taxon>Bacteria</taxon>
        <taxon>Bacillati</taxon>
        <taxon>Actinomycetota</taxon>
        <taxon>Actinomycetes</taxon>
        <taxon>Pseudonocardiales</taxon>
        <taxon>Pseudonocardiaceae</taxon>
        <taxon>Amycolatopsis</taxon>
    </lineage>
</organism>
<reference evidence="7 8" key="1">
    <citation type="submission" date="2019-02" db="EMBL/GenBank/DDBJ databases">
        <title>Draft genome sequence of Amycolatopsis sp. 8-3EHSu isolated from roots of Suaeda maritima.</title>
        <authorList>
            <person name="Duangmal K."/>
            <person name="Chantavorakit T."/>
        </authorList>
    </citation>
    <scope>NUCLEOTIDE SEQUENCE [LARGE SCALE GENOMIC DNA]</scope>
    <source>
        <strain evidence="7 8">8-3EHSu</strain>
    </source>
</reference>